<name>A0ABR7GCQ9_9FIRM</name>
<protein>
    <submittedName>
        <fullName evidence="3">Carboxyl transferase</fullName>
    </submittedName>
</protein>
<feature type="domain" description="CoA carboxyltransferase N-terminal" evidence="1">
    <location>
        <begin position="1"/>
        <end position="144"/>
    </location>
</feature>
<comment type="caution">
    <text evidence="3">The sequence shown here is derived from an EMBL/GenBank/DDBJ whole genome shotgun (WGS) entry which is preliminary data.</text>
</comment>
<keyword evidence="4" id="KW-1185">Reference proteome</keyword>
<proteinExistence type="predicted"/>
<dbReference type="Pfam" id="PF01039">
    <property type="entry name" value="Carboxyl_trans"/>
    <property type="match status" value="1"/>
</dbReference>
<accession>A0ABR7GCQ9</accession>
<dbReference type="Gene3D" id="3.90.226.10">
    <property type="entry name" value="2-enoyl-CoA Hydratase, Chain A, domain 1"/>
    <property type="match status" value="2"/>
</dbReference>
<dbReference type="EMBL" id="JACOPG010000001">
    <property type="protein sequence ID" value="MBC5685227.1"/>
    <property type="molecule type" value="Genomic_DNA"/>
</dbReference>
<dbReference type="InterPro" id="IPR011763">
    <property type="entry name" value="COA_CT_C"/>
</dbReference>
<dbReference type="GO" id="GO:0016740">
    <property type="term" value="F:transferase activity"/>
    <property type="evidence" value="ECO:0007669"/>
    <property type="project" value="UniProtKB-KW"/>
</dbReference>
<keyword evidence="3" id="KW-0808">Transferase</keyword>
<dbReference type="SUPFAM" id="SSF52096">
    <property type="entry name" value="ClpP/crotonase"/>
    <property type="match status" value="2"/>
</dbReference>
<dbReference type="InterPro" id="IPR034733">
    <property type="entry name" value="AcCoA_carboxyl_beta"/>
</dbReference>
<evidence type="ECO:0000313" key="3">
    <source>
        <dbReference type="EMBL" id="MBC5685227.1"/>
    </source>
</evidence>
<gene>
    <name evidence="3" type="ORF">H8R94_01130</name>
</gene>
<dbReference type="PROSITE" id="PS50989">
    <property type="entry name" value="COA_CT_CTER"/>
    <property type="match status" value="1"/>
</dbReference>
<evidence type="ECO:0000259" key="2">
    <source>
        <dbReference type="PROSITE" id="PS50989"/>
    </source>
</evidence>
<dbReference type="RefSeq" id="WP_186853631.1">
    <property type="nucleotide sequence ID" value="NZ_JACOPG010000001.1"/>
</dbReference>
<dbReference type="PROSITE" id="PS50980">
    <property type="entry name" value="COA_CT_NTER"/>
    <property type="match status" value="1"/>
</dbReference>
<dbReference type="PANTHER" id="PTHR43842:SF2">
    <property type="entry name" value="PROPIONYL-COA CARBOXYLASE BETA CHAIN, MITOCHONDRIAL"/>
    <property type="match status" value="1"/>
</dbReference>
<dbReference type="PANTHER" id="PTHR43842">
    <property type="entry name" value="PROPIONYL-COA CARBOXYLASE BETA CHAIN"/>
    <property type="match status" value="1"/>
</dbReference>
<dbReference type="InterPro" id="IPR011762">
    <property type="entry name" value="COA_CT_N"/>
</dbReference>
<dbReference type="InterPro" id="IPR029045">
    <property type="entry name" value="ClpP/crotonase-like_dom_sf"/>
</dbReference>
<feature type="domain" description="CoA carboxyltransferase C-terminal" evidence="2">
    <location>
        <begin position="230"/>
        <end position="467"/>
    </location>
</feature>
<organism evidence="3 4">
    <name type="scientific">Roseburia lenta</name>
    <dbReference type="NCBI Taxonomy" id="2763061"/>
    <lineage>
        <taxon>Bacteria</taxon>
        <taxon>Bacillati</taxon>
        <taxon>Bacillota</taxon>
        <taxon>Clostridia</taxon>
        <taxon>Lachnospirales</taxon>
        <taxon>Lachnospiraceae</taxon>
        <taxon>Roseburia</taxon>
    </lineage>
</organism>
<evidence type="ECO:0000259" key="1">
    <source>
        <dbReference type="PROSITE" id="PS50980"/>
    </source>
</evidence>
<dbReference type="InterPro" id="IPR051047">
    <property type="entry name" value="AccD/PCCB"/>
</dbReference>
<sequence length="475" mass="50373">MSNVTNNPAIQRMNELLDEHSFVELGALVTSRNTDFDLNQQQTPSDGVVIGHGLIDGNLVFVFSQDASVLNGSIGEMHAKKIMSVYDMAMKMGAPVIGLLDSTGVRLQESVDALESIGAIYAKAVSASGVIPQIMGVFGSCGGGLSVLTSVSDFALMTKDAKLFVNSADAISGNRADKLDTASADFQYAEAGNVDFVGDEAEVMEEIRRFVTILPGCNVEEGCVEECMDDLNRAAEGLDGKVKNLALFAEEISDNHLFVETKAGFAKEMLTGFIKLNGITVGVVGNREETMAGDEVVDLGTKLTSDGCEKAADFVSFCDAFDIPVLSLTNTTGYEASVCAEKHLAKALGKMVYAFANATVPKISFLCGQALGSAYVTMNAKSLGADLVFAFADADVAPMDAELAAKIMYADASADVIAAKAEEYANTNCGVANAARRGYVDRIVEPADARKYLIAGFEMLFTKRVDGPYKKHGTK</sequence>
<evidence type="ECO:0000313" key="4">
    <source>
        <dbReference type="Proteomes" id="UP000643810"/>
    </source>
</evidence>
<dbReference type="Proteomes" id="UP000643810">
    <property type="component" value="Unassembled WGS sequence"/>
</dbReference>
<reference evidence="3 4" key="1">
    <citation type="submission" date="2020-08" db="EMBL/GenBank/DDBJ databases">
        <title>Genome public.</title>
        <authorList>
            <person name="Liu C."/>
            <person name="Sun Q."/>
        </authorList>
    </citation>
    <scope>NUCLEOTIDE SEQUENCE [LARGE SCALE GENOMIC DNA]</scope>
    <source>
        <strain evidence="3 4">NSJ-9</strain>
    </source>
</reference>